<dbReference type="Proteomes" id="UP001142175">
    <property type="component" value="Unassembled WGS sequence"/>
</dbReference>
<feature type="chain" id="PRO_5040976493" evidence="1">
    <location>
        <begin position="22"/>
        <end position="835"/>
    </location>
</feature>
<dbReference type="RefSeq" id="WP_258422282.1">
    <property type="nucleotide sequence ID" value="NZ_JANSUY010000002.1"/>
</dbReference>
<sequence length="835" mass="92039">MKNIKSILFSILLLFAVSSCQEDTIDPMPGPGPIVTEFPNTDVNVVLPEGTSIDLSKTKILSGFSESSVDNSGKSKIRFASGTTKLAFLVDEEGNTLMSGFISDTKKEISIETTASVLVYFGLGISLQPNEIKKKYLDGFQSMNGMAEFTDALSSEMATNPEFLQSGGFSTALDQYVSTFEPADTIDIRAKQIQVDPNGFKSGIQVYELDHQNIQIRNQYRRRAHAFAYKTAYKDKDGLETLIKDRIGGTEASIKDLPVSSTGAITSFTGTLRDWAAGKGADFAMTENGPVNLPIQDSESEATYKIRIIGPGTGNLGGLSLTSAERDKLNRLVLETFAMDFFLPLIFDVIGMKDVLSIPQSNFTTLITAIDNFVKSTPIIEKLLEDGNYGKALQEAMLLGTNEFANAAFDDMVKAVALGGLEMIRANKAEWVTESAEDIGKKAKSLLNAMKYADIIIKVVDYNRLMNHIAMSDYNAEFTAKVKADDLVMTPREETITTSKYYSVKVETKTTLADGESFVYKWSTPGKFIYLWHQSKKSTEVETSTPTMTYRSDTKAADLSDDNNPDLIKVEVFTKKGTTLTRIGDAEANINVKKLKLVMKPDNITLQGGQNVRLYLERTDGVNDIVPNVALDYKVEWETAGAYGKFNGRLRSATTMGNALNYEVLDDDVRDAKESITARVYFKAKDDTQWSLRETVKGTIKIDNDPNKIIMDIALETRSWDISTDKSCNVGTNMMAVVPVHPKAKKYTVTFYGFKKASSWENRTSSWRPGQTPPVTYGFPGAGENQIVGGNYYFTIGRSWGSGPMNSSCGSSIPRYEAAYAEYGGRANIVIEIED</sequence>
<reference evidence="2" key="1">
    <citation type="submission" date="2022-08" db="EMBL/GenBank/DDBJ databases">
        <authorList>
            <person name="Zhang D."/>
        </authorList>
    </citation>
    <scope>NUCLEOTIDE SEQUENCE</scope>
    <source>
        <strain evidence="2">XJ19-11</strain>
    </source>
</reference>
<name>A0A9X2SXV2_9BACT</name>
<keyword evidence="3" id="KW-1185">Reference proteome</keyword>
<evidence type="ECO:0000313" key="3">
    <source>
        <dbReference type="Proteomes" id="UP001142175"/>
    </source>
</evidence>
<dbReference type="AlphaFoldDB" id="A0A9X2SXV2"/>
<protein>
    <submittedName>
        <fullName evidence="2">Uncharacterized protein</fullName>
    </submittedName>
</protein>
<dbReference type="EMBL" id="JANSUY010000002">
    <property type="protein sequence ID" value="MCR9014402.1"/>
    <property type="molecule type" value="Genomic_DNA"/>
</dbReference>
<dbReference type="PROSITE" id="PS51257">
    <property type="entry name" value="PROKAR_LIPOPROTEIN"/>
    <property type="match status" value="1"/>
</dbReference>
<proteinExistence type="predicted"/>
<evidence type="ECO:0000256" key="1">
    <source>
        <dbReference type="SAM" id="SignalP"/>
    </source>
</evidence>
<keyword evidence="1" id="KW-0732">Signal</keyword>
<evidence type="ECO:0000313" key="2">
    <source>
        <dbReference type="EMBL" id="MCR9014402.1"/>
    </source>
</evidence>
<organism evidence="2 3">
    <name type="scientific">Aquiflexum gelatinilyticum</name>
    <dbReference type="NCBI Taxonomy" id="2961943"/>
    <lineage>
        <taxon>Bacteria</taxon>
        <taxon>Pseudomonadati</taxon>
        <taxon>Bacteroidota</taxon>
        <taxon>Cytophagia</taxon>
        <taxon>Cytophagales</taxon>
        <taxon>Cyclobacteriaceae</taxon>
        <taxon>Aquiflexum</taxon>
    </lineage>
</organism>
<comment type="caution">
    <text evidence="2">The sequence shown here is derived from an EMBL/GenBank/DDBJ whole genome shotgun (WGS) entry which is preliminary data.</text>
</comment>
<accession>A0A9X2SXV2</accession>
<gene>
    <name evidence="2" type="ORF">NU887_05105</name>
</gene>
<feature type="signal peptide" evidence="1">
    <location>
        <begin position="1"/>
        <end position="21"/>
    </location>
</feature>